<evidence type="ECO:0000313" key="1">
    <source>
        <dbReference type="EMBL" id="ERM00816.1"/>
    </source>
</evidence>
<evidence type="ECO:0000313" key="2">
    <source>
        <dbReference type="Proteomes" id="UP000016842"/>
    </source>
</evidence>
<proteinExistence type="predicted"/>
<name>U4VDD9_9HYPH</name>
<sequence>MITALEARNAERLSEVLGGRHLTKAWERVRDTM</sequence>
<reference evidence="1 2" key="1">
    <citation type="journal article" date="2014" name="FEMS Microbiol. Lett.">
        <title>Genome sequencing analysis reveals virulence-related gene content of Ochrobactrum intermedium strain 229E, a urease-positive strain isolated from the human gastric niche.</title>
        <authorList>
            <person name="Kulkarni G.J."/>
            <person name="Shetty S."/>
            <person name="Dharne M.S."/>
            <person name="Shouche Y.S."/>
        </authorList>
    </citation>
    <scope>NUCLEOTIDE SEQUENCE [LARGE SCALE GENOMIC DNA]</scope>
    <source>
        <strain evidence="1 2">229E</strain>
    </source>
</reference>
<gene>
    <name evidence="1" type="ORF">Q644_24815</name>
</gene>
<dbReference type="EMBL" id="ASXJ01000239">
    <property type="protein sequence ID" value="ERM00816.1"/>
    <property type="molecule type" value="Genomic_DNA"/>
</dbReference>
<comment type="caution">
    <text evidence="1">The sequence shown here is derived from an EMBL/GenBank/DDBJ whole genome shotgun (WGS) entry which is preliminary data.</text>
</comment>
<dbReference type="AlphaFoldDB" id="U4VDD9"/>
<protein>
    <submittedName>
        <fullName evidence="1">Uncharacterized protein</fullName>
    </submittedName>
</protein>
<dbReference type="Proteomes" id="UP000016842">
    <property type="component" value="Unassembled WGS sequence"/>
</dbReference>
<organism evidence="1 2">
    <name type="scientific">Brucella intermedia 229E</name>
    <dbReference type="NCBI Taxonomy" id="1337887"/>
    <lineage>
        <taxon>Bacteria</taxon>
        <taxon>Pseudomonadati</taxon>
        <taxon>Pseudomonadota</taxon>
        <taxon>Alphaproteobacteria</taxon>
        <taxon>Hyphomicrobiales</taxon>
        <taxon>Brucellaceae</taxon>
        <taxon>Brucella/Ochrobactrum group</taxon>
        <taxon>Brucella</taxon>
    </lineage>
</organism>
<accession>U4VDD9</accession>